<dbReference type="RefSeq" id="WP_144915588.1">
    <property type="nucleotide sequence ID" value="NZ_VLLI01000014.1"/>
</dbReference>
<feature type="transmembrane region" description="Helical" evidence="1">
    <location>
        <begin position="107"/>
        <end position="130"/>
    </location>
</feature>
<keyword evidence="1" id="KW-1133">Transmembrane helix</keyword>
<evidence type="ECO:0000256" key="1">
    <source>
        <dbReference type="SAM" id="Phobius"/>
    </source>
</evidence>
<feature type="transmembrane region" description="Helical" evidence="1">
    <location>
        <begin position="142"/>
        <end position="162"/>
    </location>
</feature>
<dbReference type="GO" id="GO:0016746">
    <property type="term" value="F:acyltransferase activity"/>
    <property type="evidence" value="ECO:0007669"/>
    <property type="project" value="UniProtKB-KW"/>
</dbReference>
<dbReference type="PANTHER" id="PTHR31061:SF24">
    <property type="entry name" value="LD22376P"/>
    <property type="match status" value="1"/>
</dbReference>
<feature type="transmembrane region" description="Helical" evidence="1">
    <location>
        <begin position="292"/>
        <end position="312"/>
    </location>
</feature>
<keyword evidence="2" id="KW-0012">Acyltransferase</keyword>
<dbReference type="Proteomes" id="UP000317010">
    <property type="component" value="Unassembled WGS sequence"/>
</dbReference>
<name>A0A562TQM2_9SPHI</name>
<accession>A0A562TQM2</accession>
<protein>
    <submittedName>
        <fullName evidence="2">Putative acyltransferase</fullName>
    </submittedName>
</protein>
<keyword evidence="3" id="KW-1185">Reference proteome</keyword>
<feature type="transmembrane region" description="Helical" evidence="1">
    <location>
        <begin position="7"/>
        <end position="24"/>
    </location>
</feature>
<keyword evidence="1" id="KW-0472">Membrane</keyword>
<sequence>MLQQKRLLSIDVFRAVNMFFMIFVNDLSDVRHVPLWIDHVRENVDGMHFADTIFPIFLFIAGLSIPLAIGRRIDKGDSFISTAGYILLRSFALIVMGFFHVNLEEYSIAALIPAGVWEFLLTLSFFLIWLDYPETMAKIKKYILISIGVIILAVLTVLYKGGTPQAPVGLNASWWGILGIIGWAYLVCAGLYLIVRGNFMALLVLLILLAAINVCYHAAIIDIKLPLIKDGAAASLMMFGVVISLLYPMIISKGGYKILWLTFALIGLALIGLGFIIRPYTEGISKIHSTPSWVFICTGIGVLFFELFIWLIDVKGKLSWFKIIKPAGTSTLTCYLIPYFMVAIFTIFDFSYPNVFNYGAGGIFRSFAVSFIVILITGLLEKRRLRLKI</sequence>
<reference evidence="2 3" key="1">
    <citation type="submission" date="2019-07" db="EMBL/GenBank/DDBJ databases">
        <title>Genomic Encyclopedia of Archaeal and Bacterial Type Strains, Phase II (KMG-II): from individual species to whole genera.</title>
        <authorList>
            <person name="Goeker M."/>
        </authorList>
    </citation>
    <scope>NUCLEOTIDE SEQUENCE [LARGE SCALE GENOMIC DNA]</scope>
    <source>
        <strain evidence="2 3">ATCC BAA-1854</strain>
    </source>
</reference>
<feature type="transmembrane region" description="Helical" evidence="1">
    <location>
        <begin position="358"/>
        <end position="380"/>
    </location>
</feature>
<comment type="caution">
    <text evidence="2">The sequence shown here is derived from an EMBL/GenBank/DDBJ whole genome shotgun (WGS) entry which is preliminary data.</text>
</comment>
<feature type="transmembrane region" description="Helical" evidence="1">
    <location>
        <begin position="52"/>
        <end position="70"/>
    </location>
</feature>
<proteinExistence type="predicted"/>
<feature type="transmembrane region" description="Helical" evidence="1">
    <location>
        <begin position="82"/>
        <end position="101"/>
    </location>
</feature>
<feature type="transmembrane region" description="Helical" evidence="1">
    <location>
        <begin position="258"/>
        <end position="280"/>
    </location>
</feature>
<feature type="transmembrane region" description="Helical" evidence="1">
    <location>
        <begin position="202"/>
        <end position="220"/>
    </location>
</feature>
<dbReference type="PANTHER" id="PTHR31061">
    <property type="entry name" value="LD22376P"/>
    <property type="match status" value="1"/>
</dbReference>
<evidence type="ECO:0000313" key="3">
    <source>
        <dbReference type="Proteomes" id="UP000317010"/>
    </source>
</evidence>
<feature type="transmembrane region" description="Helical" evidence="1">
    <location>
        <begin position="174"/>
        <end position="195"/>
    </location>
</feature>
<keyword evidence="2" id="KW-0808">Transferase</keyword>
<evidence type="ECO:0000313" key="2">
    <source>
        <dbReference type="EMBL" id="TWI95879.1"/>
    </source>
</evidence>
<keyword evidence="1" id="KW-0812">Transmembrane</keyword>
<dbReference type="EMBL" id="VLLI01000014">
    <property type="protein sequence ID" value="TWI95879.1"/>
    <property type="molecule type" value="Genomic_DNA"/>
</dbReference>
<dbReference type="AlphaFoldDB" id="A0A562TQM2"/>
<dbReference type="OrthoDB" id="9788724at2"/>
<organism evidence="2 3">
    <name type="scientific">Mucilaginibacter frigoritolerans</name>
    <dbReference type="NCBI Taxonomy" id="652788"/>
    <lineage>
        <taxon>Bacteria</taxon>
        <taxon>Pseudomonadati</taxon>
        <taxon>Bacteroidota</taxon>
        <taxon>Sphingobacteriia</taxon>
        <taxon>Sphingobacteriales</taxon>
        <taxon>Sphingobacteriaceae</taxon>
        <taxon>Mucilaginibacter</taxon>
    </lineage>
</organism>
<gene>
    <name evidence="2" type="ORF">JN11_04154</name>
</gene>
<feature type="transmembrane region" description="Helical" evidence="1">
    <location>
        <begin position="232"/>
        <end position="251"/>
    </location>
</feature>
<feature type="transmembrane region" description="Helical" evidence="1">
    <location>
        <begin position="332"/>
        <end position="352"/>
    </location>
</feature>